<protein>
    <recommendedName>
        <fullName evidence="4">Centrosomal protein of 78 kDa</fullName>
    </recommendedName>
</protein>
<dbReference type="SUPFAM" id="SSF52047">
    <property type="entry name" value="RNI-like"/>
    <property type="match status" value="1"/>
</dbReference>
<accession>A0A8I6RJ00</accession>
<dbReference type="InterPro" id="IPR001611">
    <property type="entry name" value="Leu-rich_rpt"/>
</dbReference>
<sequence>MPDSVISCGSSRLSVSSRPSSQSGSVASFNTNWSTCSSFSDKYEYACKVHHTEPLRNIKVHLPRNVLSFVGDRIKCHDWIPLIKAISGDKFLHFIGIRSRLYSTCVMADKINCERKARDFTKGPAIFTKYILIKLMNALSECLSQSRALMCLQLQTLPLQGEPIEILSGALEYTRSLQHLSLSSCKIGDDYCEILCRCIKNTTSLLSLDLSNNNLSEKGAASIAQLLKAQEIARYGECWKHSLRYREVPNELIPGLRRVTINNNPEIGDKGLQDIIDVLFDDYWIKAIDMQNCGITDWGCTLIQKLLNIDTEIVIFDVRKNPINDINMIANIVQTLAINSTEDDKGKYGWLDNPTGNYTSAGDSVSSIYSLKTSSVINLSTTKSKNGSQFSGSLVKSFSTPSVPRCPKILAEKLPMMKKQQLEILKRMPKLTTQGIMKNIEKISSITFQDYSLRSNTSKIVQKGPLKAVSQSIVKCTGYNNATKNVPRNKSLPQLHTKCQSVFKTSQGINQPNEQTEYVLTANQLSNIQSRLKKFKTIKAEVCNEENQVKQCKKTAKQYKDNGSSKENSQTNIVNVSKQSSVALNKISTISSEKPEEKVSCIPHRPNSDDSDQEQDICEKSRISHIRDTFKKFLKLQENNSTDL</sequence>
<name>A0A8I6RJ00_CIMLE</name>
<dbReference type="GO" id="GO:0005813">
    <property type="term" value="C:centrosome"/>
    <property type="evidence" value="ECO:0007669"/>
    <property type="project" value="TreeGrafter"/>
</dbReference>
<dbReference type="RefSeq" id="XP_014243017.1">
    <property type="nucleotide sequence ID" value="XM_014387531.2"/>
</dbReference>
<dbReference type="GO" id="GO:0036064">
    <property type="term" value="C:ciliary basal body"/>
    <property type="evidence" value="ECO:0007669"/>
    <property type="project" value="TreeGrafter"/>
</dbReference>
<evidence type="ECO:0008006" key="4">
    <source>
        <dbReference type="Google" id="ProtNLM"/>
    </source>
</evidence>
<dbReference type="InterPro" id="IPR032675">
    <property type="entry name" value="LRR_dom_sf"/>
</dbReference>
<dbReference type="OrthoDB" id="78308at2759"/>
<proteinExistence type="predicted"/>
<dbReference type="Gene3D" id="3.80.10.10">
    <property type="entry name" value="Ribonuclease Inhibitor"/>
    <property type="match status" value="2"/>
</dbReference>
<reference evidence="2" key="1">
    <citation type="submission" date="2022-01" db="UniProtKB">
        <authorList>
            <consortium name="EnsemblMetazoa"/>
        </authorList>
    </citation>
    <scope>IDENTIFICATION</scope>
</reference>
<dbReference type="Proteomes" id="UP000494040">
    <property type="component" value="Unassembled WGS sequence"/>
</dbReference>
<dbReference type="PANTHER" id="PTHR24110">
    <property type="entry name" value="CENTROSOMAL PROTEIN OF 78 KDA"/>
    <property type="match status" value="1"/>
</dbReference>
<dbReference type="PANTHER" id="PTHR24110:SF3">
    <property type="entry name" value="CENTROSOMAL PROTEIN OF 78 KDA"/>
    <property type="match status" value="1"/>
</dbReference>
<feature type="region of interest" description="Disordered" evidence="1">
    <location>
        <begin position="589"/>
        <end position="616"/>
    </location>
</feature>
<dbReference type="GeneID" id="106663033"/>
<organism evidence="2 3">
    <name type="scientific">Cimex lectularius</name>
    <name type="common">Bed bug</name>
    <name type="synonym">Acanthia lectularia</name>
    <dbReference type="NCBI Taxonomy" id="79782"/>
    <lineage>
        <taxon>Eukaryota</taxon>
        <taxon>Metazoa</taxon>
        <taxon>Ecdysozoa</taxon>
        <taxon>Arthropoda</taxon>
        <taxon>Hexapoda</taxon>
        <taxon>Insecta</taxon>
        <taxon>Pterygota</taxon>
        <taxon>Neoptera</taxon>
        <taxon>Paraneoptera</taxon>
        <taxon>Hemiptera</taxon>
        <taxon>Heteroptera</taxon>
        <taxon>Panheteroptera</taxon>
        <taxon>Cimicomorpha</taxon>
        <taxon>Cimicidae</taxon>
        <taxon>Cimex</taxon>
    </lineage>
</organism>
<evidence type="ECO:0000256" key="1">
    <source>
        <dbReference type="SAM" id="MobiDB-lite"/>
    </source>
</evidence>
<dbReference type="KEGG" id="clec:106663033"/>
<dbReference type="InterPro" id="IPR026212">
    <property type="entry name" value="Cep78"/>
</dbReference>
<dbReference type="SMART" id="SM00368">
    <property type="entry name" value="LRR_RI"/>
    <property type="match status" value="3"/>
</dbReference>
<keyword evidence="3" id="KW-1185">Reference proteome</keyword>
<evidence type="ECO:0000313" key="3">
    <source>
        <dbReference type="Proteomes" id="UP000494040"/>
    </source>
</evidence>
<dbReference type="PRINTS" id="PR02062">
    <property type="entry name" value="CENTROSOME78"/>
</dbReference>
<dbReference type="EnsemblMetazoa" id="XM_014387531.2">
    <property type="protein sequence ID" value="XP_014243017.1"/>
    <property type="gene ID" value="LOC106663033"/>
</dbReference>
<dbReference type="Pfam" id="PF13516">
    <property type="entry name" value="LRR_6"/>
    <property type="match status" value="2"/>
</dbReference>
<dbReference type="AlphaFoldDB" id="A0A8I6RJ00"/>
<evidence type="ECO:0000313" key="2">
    <source>
        <dbReference type="EnsemblMetazoa" id="XP_014243017.1"/>
    </source>
</evidence>
<feature type="region of interest" description="Disordered" evidence="1">
    <location>
        <begin position="1"/>
        <end position="27"/>
    </location>
</feature>
<dbReference type="GO" id="GO:0044782">
    <property type="term" value="P:cilium organization"/>
    <property type="evidence" value="ECO:0007669"/>
    <property type="project" value="TreeGrafter"/>
</dbReference>